<comment type="caution">
    <text evidence="1">The sequence shown here is derived from an EMBL/GenBank/DDBJ whole genome shotgun (WGS) entry which is preliminary data.</text>
</comment>
<sequence length="61" mass="6879">GYKNFLPSMVEHMLGKNEEGLFEPAPVQHSDAKVLIIDEINRGNVSRIFGELITLIEPSKR</sequence>
<accession>A0A3M2VV04</accession>
<protein>
    <recommendedName>
        <fullName evidence="3">ATPase dynein-related AAA domain-containing protein</fullName>
    </recommendedName>
</protein>
<organism evidence="1 2">
    <name type="scientific">Pseudomonas syringae pv. maculicola</name>
    <dbReference type="NCBI Taxonomy" id="59511"/>
    <lineage>
        <taxon>Bacteria</taxon>
        <taxon>Pseudomonadati</taxon>
        <taxon>Pseudomonadota</taxon>
        <taxon>Gammaproteobacteria</taxon>
        <taxon>Pseudomonadales</taxon>
        <taxon>Pseudomonadaceae</taxon>
        <taxon>Pseudomonas</taxon>
    </lineage>
</organism>
<feature type="non-terminal residue" evidence="1">
    <location>
        <position position="61"/>
    </location>
</feature>
<proteinExistence type="predicted"/>
<dbReference type="InterPro" id="IPR052934">
    <property type="entry name" value="Methyl-DNA_Rec/Restrict_Enz"/>
</dbReference>
<dbReference type="AlphaFoldDB" id="A0A3M2VV04"/>
<dbReference type="PANTHER" id="PTHR37291">
    <property type="entry name" value="5-METHYLCYTOSINE-SPECIFIC RESTRICTION ENZYME B"/>
    <property type="match status" value="1"/>
</dbReference>
<name>A0A3M2VV04_PSEYM</name>
<dbReference type="PANTHER" id="PTHR37291:SF1">
    <property type="entry name" value="TYPE IV METHYL-DIRECTED RESTRICTION ENZYME ECOKMCRB SUBUNIT"/>
    <property type="match status" value="1"/>
</dbReference>
<feature type="non-terminal residue" evidence="1">
    <location>
        <position position="1"/>
    </location>
</feature>
<dbReference type="Proteomes" id="UP000282378">
    <property type="component" value="Unassembled WGS sequence"/>
</dbReference>
<dbReference type="EMBL" id="RBNL01003872">
    <property type="protein sequence ID" value="RML43060.1"/>
    <property type="molecule type" value="Genomic_DNA"/>
</dbReference>
<gene>
    <name evidence="1" type="ORF">APX70_06824</name>
</gene>
<evidence type="ECO:0008006" key="3">
    <source>
        <dbReference type="Google" id="ProtNLM"/>
    </source>
</evidence>
<evidence type="ECO:0000313" key="2">
    <source>
        <dbReference type="Proteomes" id="UP000282378"/>
    </source>
</evidence>
<evidence type="ECO:0000313" key="1">
    <source>
        <dbReference type="EMBL" id="RML43060.1"/>
    </source>
</evidence>
<reference evidence="1 2" key="1">
    <citation type="submission" date="2018-08" db="EMBL/GenBank/DDBJ databases">
        <title>Recombination of ecologically and evolutionarily significant loci maintains genetic cohesion in the Pseudomonas syringae species complex.</title>
        <authorList>
            <person name="Dillon M."/>
            <person name="Thakur S."/>
            <person name="Almeida R.N.D."/>
            <person name="Weir B.S."/>
            <person name="Guttman D.S."/>
        </authorList>
    </citation>
    <scope>NUCLEOTIDE SEQUENCE [LARGE SCALE GENOMIC DNA]</scope>
    <source>
        <strain evidence="1 2">88_10</strain>
    </source>
</reference>